<dbReference type="STRING" id="7244.B4M288"/>
<dbReference type="HOGENOM" id="CLU_028534_4_1_1"/>
<evidence type="ECO:0000256" key="5">
    <source>
        <dbReference type="ARBA" id="ARBA00022989"/>
    </source>
</evidence>
<dbReference type="eggNOG" id="KOG0045">
    <property type="taxonomic scope" value="Eukaryota"/>
</dbReference>
<evidence type="ECO:0000256" key="4">
    <source>
        <dbReference type="ARBA" id="ARBA00022692"/>
    </source>
</evidence>
<dbReference type="KEGG" id="dvi:6631910"/>
<dbReference type="GO" id="GO:0043652">
    <property type="term" value="P:engulfment of apoptotic cell"/>
    <property type="evidence" value="ECO:0007669"/>
    <property type="project" value="TreeGrafter"/>
</dbReference>
<feature type="transmembrane region" description="Helical" evidence="7">
    <location>
        <begin position="15"/>
        <end position="38"/>
    </location>
</feature>
<dbReference type="GO" id="GO:0070782">
    <property type="term" value="P:phosphatidylserine exposure on apoptotic cell surface"/>
    <property type="evidence" value="ECO:0007669"/>
    <property type="project" value="TreeGrafter"/>
</dbReference>
<feature type="transmembrane region" description="Helical" evidence="7">
    <location>
        <begin position="293"/>
        <end position="312"/>
    </location>
</feature>
<dbReference type="OMA" id="RDCRMKY"/>
<dbReference type="Pfam" id="PF09815">
    <property type="entry name" value="XK-related"/>
    <property type="match status" value="1"/>
</dbReference>
<feature type="transmembrane region" description="Helical" evidence="7">
    <location>
        <begin position="50"/>
        <end position="69"/>
    </location>
</feature>
<evidence type="ECO:0000313" key="9">
    <source>
        <dbReference type="Proteomes" id="UP000008792"/>
    </source>
</evidence>
<keyword evidence="9" id="KW-1185">Reference proteome</keyword>
<dbReference type="OrthoDB" id="6136301at2759"/>
<dbReference type="GO" id="GO:0005886">
    <property type="term" value="C:plasma membrane"/>
    <property type="evidence" value="ECO:0007669"/>
    <property type="project" value="UniProtKB-SubCell"/>
</dbReference>
<dbReference type="AlphaFoldDB" id="B4M288"/>
<evidence type="ECO:0000313" key="8">
    <source>
        <dbReference type="EMBL" id="EDW65792.1"/>
    </source>
</evidence>
<dbReference type="InParanoid" id="B4M288"/>
<feature type="transmembrane region" description="Helical" evidence="7">
    <location>
        <begin position="236"/>
        <end position="254"/>
    </location>
</feature>
<dbReference type="EMBL" id="CH940651">
    <property type="protein sequence ID" value="EDW65792.1"/>
    <property type="molecule type" value="Genomic_DNA"/>
</dbReference>
<comment type="similarity">
    <text evidence="2 7">Belongs to the XK family.</text>
</comment>
<name>B4M288_DROVI</name>
<keyword evidence="6 7" id="KW-0472">Membrane</keyword>
<evidence type="ECO:0000256" key="2">
    <source>
        <dbReference type="ARBA" id="ARBA00008789"/>
    </source>
</evidence>
<dbReference type="PANTHER" id="PTHR16024:SF6">
    <property type="entry name" value="XK-RELATED PROTEIN"/>
    <property type="match status" value="1"/>
</dbReference>
<sequence length="347" mass="40258">MENIETAAFSGQITAFSIVMTAISAFMRFITILMNWYLAYEYWKMESYTYCHWTIASILLPMILTTLIYSNVVIVSNLGKKPVICADLFWKLVLSYLFRDATTLNWTLKYNEAKKRDDKIAQIECYHRYLKEECNVGFIRLFDSFLESAPQKVLQLAIVLRYIKSLTYLRALTFLIYFISIAWCLVAYNRSNRMVQLDKYDIETKGLVVQFCFLLSFTASRTICIAYMASLFPMETFAACILHILLCGTVVFIVDTPKFGRSQIMNYILCLTFGAVYIFIFTPVSDGPTKYKYIIYLSLCFLQNLFACIIWIPLYLAILINGFFIMGIALMIYYYLQCHPGITSAIF</sequence>
<protein>
    <recommendedName>
        <fullName evidence="7">XK-related protein</fullName>
    </recommendedName>
</protein>
<evidence type="ECO:0000256" key="7">
    <source>
        <dbReference type="RuleBase" id="RU910716"/>
    </source>
</evidence>
<dbReference type="PANTHER" id="PTHR16024">
    <property type="entry name" value="XK-RELATED PROTEIN"/>
    <property type="match status" value="1"/>
</dbReference>
<dbReference type="FunCoup" id="B4M288">
    <property type="interactions" value="389"/>
</dbReference>
<dbReference type="InterPro" id="IPR018629">
    <property type="entry name" value="XK-rel"/>
</dbReference>
<evidence type="ECO:0000256" key="6">
    <source>
        <dbReference type="ARBA" id="ARBA00023136"/>
    </source>
</evidence>
<organism evidence="8 9">
    <name type="scientific">Drosophila virilis</name>
    <name type="common">Fruit fly</name>
    <dbReference type="NCBI Taxonomy" id="7244"/>
    <lineage>
        <taxon>Eukaryota</taxon>
        <taxon>Metazoa</taxon>
        <taxon>Ecdysozoa</taxon>
        <taxon>Arthropoda</taxon>
        <taxon>Hexapoda</taxon>
        <taxon>Insecta</taxon>
        <taxon>Pterygota</taxon>
        <taxon>Neoptera</taxon>
        <taxon>Endopterygota</taxon>
        <taxon>Diptera</taxon>
        <taxon>Brachycera</taxon>
        <taxon>Muscomorpha</taxon>
        <taxon>Ephydroidea</taxon>
        <taxon>Drosophilidae</taxon>
        <taxon>Drosophila</taxon>
    </lineage>
</organism>
<feature type="transmembrane region" description="Helical" evidence="7">
    <location>
        <begin position="208"/>
        <end position="229"/>
    </location>
</feature>
<proteinExistence type="inferred from homology"/>
<dbReference type="GO" id="GO:1902742">
    <property type="term" value="P:apoptotic process involved in development"/>
    <property type="evidence" value="ECO:0007669"/>
    <property type="project" value="TreeGrafter"/>
</dbReference>
<keyword evidence="5 7" id="KW-1133">Transmembrane helix</keyword>
<keyword evidence="3" id="KW-1003">Cell membrane</keyword>
<keyword evidence="4 7" id="KW-0812">Transmembrane</keyword>
<evidence type="ECO:0000256" key="3">
    <source>
        <dbReference type="ARBA" id="ARBA00022475"/>
    </source>
</evidence>
<comment type="subcellular location">
    <subcellularLocation>
        <location evidence="1">Cell membrane</location>
        <topology evidence="1">Multi-pass membrane protein</topology>
    </subcellularLocation>
    <subcellularLocation>
        <location evidence="7">Membrane</location>
        <topology evidence="7">Multi-pass membrane protein</topology>
    </subcellularLocation>
</comment>
<feature type="transmembrane region" description="Helical" evidence="7">
    <location>
        <begin position="168"/>
        <end position="188"/>
    </location>
</feature>
<gene>
    <name evidence="8" type="primary">Dvir\GJ19443</name>
    <name evidence="8" type="ORF">Dvir_GJ19443</name>
</gene>
<accession>B4M288</accession>
<dbReference type="InterPro" id="IPR050895">
    <property type="entry name" value="XK-related_scramblase"/>
</dbReference>
<dbReference type="Proteomes" id="UP000008792">
    <property type="component" value="Unassembled WGS sequence"/>
</dbReference>
<feature type="transmembrane region" description="Helical" evidence="7">
    <location>
        <begin position="318"/>
        <end position="336"/>
    </location>
</feature>
<evidence type="ECO:0000256" key="1">
    <source>
        <dbReference type="ARBA" id="ARBA00004651"/>
    </source>
</evidence>
<feature type="transmembrane region" description="Helical" evidence="7">
    <location>
        <begin position="266"/>
        <end position="284"/>
    </location>
</feature>
<dbReference type="PhylomeDB" id="B4M288"/>
<reference evidence="8 9" key="1">
    <citation type="journal article" date="2007" name="Nature">
        <title>Evolution of genes and genomes on the Drosophila phylogeny.</title>
        <authorList>
            <consortium name="Drosophila 12 Genomes Consortium"/>
            <person name="Clark A.G."/>
            <person name="Eisen M.B."/>
            <person name="Smith D.R."/>
            <person name="Bergman C.M."/>
            <person name="Oliver B."/>
            <person name="Markow T.A."/>
            <person name="Kaufman T.C."/>
            <person name="Kellis M."/>
            <person name="Gelbart W."/>
            <person name="Iyer V.N."/>
            <person name="Pollard D.A."/>
            <person name="Sackton T.B."/>
            <person name="Larracuente A.M."/>
            <person name="Singh N.D."/>
            <person name="Abad J.P."/>
            <person name="Abt D.N."/>
            <person name="Adryan B."/>
            <person name="Aguade M."/>
            <person name="Akashi H."/>
            <person name="Anderson W.W."/>
            <person name="Aquadro C.F."/>
            <person name="Ardell D.H."/>
            <person name="Arguello R."/>
            <person name="Artieri C.G."/>
            <person name="Barbash D.A."/>
            <person name="Barker D."/>
            <person name="Barsanti P."/>
            <person name="Batterham P."/>
            <person name="Batzoglou S."/>
            <person name="Begun D."/>
            <person name="Bhutkar A."/>
            <person name="Blanco E."/>
            <person name="Bosak S.A."/>
            <person name="Bradley R.K."/>
            <person name="Brand A.D."/>
            <person name="Brent M.R."/>
            <person name="Brooks A.N."/>
            <person name="Brown R.H."/>
            <person name="Butlin R.K."/>
            <person name="Caggese C."/>
            <person name="Calvi B.R."/>
            <person name="Bernardo de Carvalho A."/>
            <person name="Caspi A."/>
            <person name="Castrezana S."/>
            <person name="Celniker S.E."/>
            <person name="Chang J.L."/>
            <person name="Chapple C."/>
            <person name="Chatterji S."/>
            <person name="Chinwalla A."/>
            <person name="Civetta A."/>
            <person name="Clifton S.W."/>
            <person name="Comeron J.M."/>
            <person name="Costello J.C."/>
            <person name="Coyne J.A."/>
            <person name="Daub J."/>
            <person name="David R.G."/>
            <person name="Delcher A.L."/>
            <person name="Delehaunty K."/>
            <person name="Do C.B."/>
            <person name="Ebling H."/>
            <person name="Edwards K."/>
            <person name="Eickbush T."/>
            <person name="Evans J.D."/>
            <person name="Filipski A."/>
            <person name="Findeiss S."/>
            <person name="Freyhult E."/>
            <person name="Fulton L."/>
            <person name="Fulton R."/>
            <person name="Garcia A.C."/>
            <person name="Gardiner A."/>
            <person name="Garfield D.A."/>
            <person name="Garvin B.E."/>
            <person name="Gibson G."/>
            <person name="Gilbert D."/>
            <person name="Gnerre S."/>
            <person name="Godfrey J."/>
            <person name="Good R."/>
            <person name="Gotea V."/>
            <person name="Gravely B."/>
            <person name="Greenberg A.J."/>
            <person name="Griffiths-Jones S."/>
            <person name="Gross S."/>
            <person name="Guigo R."/>
            <person name="Gustafson E.A."/>
            <person name="Haerty W."/>
            <person name="Hahn M.W."/>
            <person name="Halligan D.L."/>
            <person name="Halpern A.L."/>
            <person name="Halter G.M."/>
            <person name="Han M.V."/>
            <person name="Heger A."/>
            <person name="Hillier L."/>
            <person name="Hinrichs A.S."/>
            <person name="Holmes I."/>
            <person name="Hoskins R.A."/>
            <person name="Hubisz M.J."/>
            <person name="Hultmark D."/>
            <person name="Huntley M.A."/>
            <person name="Jaffe D.B."/>
            <person name="Jagadeeshan S."/>
            <person name="Jeck W.R."/>
            <person name="Johnson J."/>
            <person name="Jones C.D."/>
            <person name="Jordan W.C."/>
            <person name="Karpen G.H."/>
            <person name="Kataoka E."/>
            <person name="Keightley P.D."/>
            <person name="Kheradpour P."/>
            <person name="Kirkness E.F."/>
            <person name="Koerich L.B."/>
            <person name="Kristiansen K."/>
            <person name="Kudrna D."/>
            <person name="Kulathinal R.J."/>
            <person name="Kumar S."/>
            <person name="Kwok R."/>
            <person name="Lander E."/>
            <person name="Langley C.H."/>
            <person name="Lapoint R."/>
            <person name="Lazzaro B.P."/>
            <person name="Lee S.J."/>
            <person name="Levesque L."/>
            <person name="Li R."/>
            <person name="Lin C.F."/>
            <person name="Lin M.F."/>
            <person name="Lindblad-Toh K."/>
            <person name="Llopart A."/>
            <person name="Long M."/>
            <person name="Low L."/>
            <person name="Lozovsky E."/>
            <person name="Lu J."/>
            <person name="Luo M."/>
            <person name="Machado C.A."/>
            <person name="Makalowski W."/>
            <person name="Marzo M."/>
            <person name="Matsuda M."/>
            <person name="Matzkin L."/>
            <person name="McAllister B."/>
            <person name="McBride C.S."/>
            <person name="McKernan B."/>
            <person name="McKernan K."/>
            <person name="Mendez-Lago M."/>
            <person name="Minx P."/>
            <person name="Mollenhauer M.U."/>
            <person name="Montooth K."/>
            <person name="Mount S.M."/>
            <person name="Mu X."/>
            <person name="Myers E."/>
            <person name="Negre B."/>
            <person name="Newfeld S."/>
            <person name="Nielsen R."/>
            <person name="Noor M.A."/>
            <person name="O'Grady P."/>
            <person name="Pachter L."/>
            <person name="Papaceit M."/>
            <person name="Parisi M.J."/>
            <person name="Parisi M."/>
            <person name="Parts L."/>
            <person name="Pedersen J.S."/>
            <person name="Pesole G."/>
            <person name="Phillippy A.M."/>
            <person name="Ponting C.P."/>
            <person name="Pop M."/>
            <person name="Porcelli D."/>
            <person name="Powell J.R."/>
            <person name="Prohaska S."/>
            <person name="Pruitt K."/>
            <person name="Puig M."/>
            <person name="Quesneville H."/>
            <person name="Ram K.R."/>
            <person name="Rand D."/>
            <person name="Rasmussen M.D."/>
            <person name="Reed L.K."/>
            <person name="Reenan R."/>
            <person name="Reily A."/>
            <person name="Remington K.A."/>
            <person name="Rieger T.T."/>
            <person name="Ritchie M.G."/>
            <person name="Robin C."/>
            <person name="Rogers Y.H."/>
            <person name="Rohde C."/>
            <person name="Rozas J."/>
            <person name="Rubenfield M.J."/>
            <person name="Ruiz A."/>
            <person name="Russo S."/>
            <person name="Salzberg S.L."/>
            <person name="Sanchez-Gracia A."/>
            <person name="Saranga D.J."/>
            <person name="Sato H."/>
            <person name="Schaeffer S.W."/>
            <person name="Schatz M.C."/>
            <person name="Schlenke T."/>
            <person name="Schwartz R."/>
            <person name="Segarra C."/>
            <person name="Singh R.S."/>
            <person name="Sirot L."/>
            <person name="Sirota M."/>
            <person name="Sisneros N.B."/>
            <person name="Smith C.D."/>
            <person name="Smith T.F."/>
            <person name="Spieth J."/>
            <person name="Stage D.E."/>
            <person name="Stark A."/>
            <person name="Stephan W."/>
            <person name="Strausberg R.L."/>
            <person name="Strempel S."/>
            <person name="Sturgill D."/>
            <person name="Sutton G."/>
            <person name="Sutton G.G."/>
            <person name="Tao W."/>
            <person name="Teichmann S."/>
            <person name="Tobari Y.N."/>
            <person name="Tomimura Y."/>
            <person name="Tsolas J.M."/>
            <person name="Valente V.L."/>
            <person name="Venter E."/>
            <person name="Venter J.C."/>
            <person name="Vicario S."/>
            <person name="Vieira F.G."/>
            <person name="Vilella A.J."/>
            <person name="Villasante A."/>
            <person name="Walenz B."/>
            <person name="Wang J."/>
            <person name="Wasserman M."/>
            <person name="Watts T."/>
            <person name="Wilson D."/>
            <person name="Wilson R.K."/>
            <person name="Wing R.A."/>
            <person name="Wolfner M.F."/>
            <person name="Wong A."/>
            <person name="Wong G.K."/>
            <person name="Wu C.I."/>
            <person name="Wu G."/>
            <person name="Yamamoto D."/>
            <person name="Yang H.P."/>
            <person name="Yang S.P."/>
            <person name="Yorke J.A."/>
            <person name="Yoshida K."/>
            <person name="Zdobnov E."/>
            <person name="Zhang P."/>
            <person name="Zhang Y."/>
            <person name="Zimin A.V."/>
            <person name="Baldwin J."/>
            <person name="Abdouelleil A."/>
            <person name="Abdulkadir J."/>
            <person name="Abebe A."/>
            <person name="Abera B."/>
            <person name="Abreu J."/>
            <person name="Acer S.C."/>
            <person name="Aftuck L."/>
            <person name="Alexander A."/>
            <person name="An P."/>
            <person name="Anderson E."/>
            <person name="Anderson S."/>
            <person name="Arachi H."/>
            <person name="Azer M."/>
            <person name="Bachantsang P."/>
            <person name="Barry A."/>
            <person name="Bayul T."/>
            <person name="Berlin A."/>
            <person name="Bessette D."/>
            <person name="Bloom T."/>
            <person name="Blye J."/>
            <person name="Boguslavskiy L."/>
            <person name="Bonnet C."/>
            <person name="Boukhgalter B."/>
            <person name="Bourzgui I."/>
            <person name="Brown A."/>
            <person name="Cahill P."/>
            <person name="Channer S."/>
            <person name="Cheshatsang Y."/>
            <person name="Chuda L."/>
            <person name="Citroen M."/>
            <person name="Collymore A."/>
            <person name="Cooke P."/>
            <person name="Costello M."/>
            <person name="D'Aco K."/>
            <person name="Daza R."/>
            <person name="De Haan G."/>
            <person name="DeGray S."/>
            <person name="DeMaso C."/>
            <person name="Dhargay N."/>
            <person name="Dooley K."/>
            <person name="Dooley E."/>
            <person name="Doricent M."/>
            <person name="Dorje P."/>
            <person name="Dorjee K."/>
            <person name="Dupes A."/>
            <person name="Elong R."/>
            <person name="Falk J."/>
            <person name="Farina A."/>
            <person name="Faro S."/>
            <person name="Ferguson D."/>
            <person name="Fisher S."/>
            <person name="Foley C.D."/>
            <person name="Franke A."/>
            <person name="Friedrich D."/>
            <person name="Gadbois L."/>
            <person name="Gearin G."/>
            <person name="Gearin C.R."/>
            <person name="Giannoukos G."/>
            <person name="Goode T."/>
            <person name="Graham J."/>
            <person name="Grandbois E."/>
            <person name="Grewal S."/>
            <person name="Gyaltsen K."/>
            <person name="Hafez N."/>
            <person name="Hagos B."/>
            <person name="Hall J."/>
            <person name="Henson C."/>
            <person name="Hollinger A."/>
            <person name="Honan T."/>
            <person name="Huard M.D."/>
            <person name="Hughes L."/>
            <person name="Hurhula B."/>
            <person name="Husby M.E."/>
            <person name="Kamat A."/>
            <person name="Kanga B."/>
            <person name="Kashin S."/>
            <person name="Khazanovich D."/>
            <person name="Kisner P."/>
            <person name="Lance K."/>
            <person name="Lara M."/>
            <person name="Lee W."/>
            <person name="Lennon N."/>
            <person name="Letendre F."/>
            <person name="LeVine R."/>
            <person name="Lipovsky A."/>
            <person name="Liu X."/>
            <person name="Liu J."/>
            <person name="Liu S."/>
            <person name="Lokyitsang T."/>
            <person name="Lokyitsang Y."/>
            <person name="Lubonja R."/>
            <person name="Lui A."/>
            <person name="MacDonald P."/>
            <person name="Magnisalis V."/>
            <person name="Maru K."/>
            <person name="Matthews C."/>
            <person name="McCusker W."/>
            <person name="McDonough S."/>
            <person name="Mehta T."/>
            <person name="Meldrim J."/>
            <person name="Meneus L."/>
            <person name="Mihai O."/>
            <person name="Mihalev A."/>
            <person name="Mihova T."/>
            <person name="Mittelman R."/>
            <person name="Mlenga V."/>
            <person name="Montmayeur A."/>
            <person name="Mulrain L."/>
            <person name="Navidi A."/>
            <person name="Naylor J."/>
            <person name="Negash T."/>
            <person name="Nguyen T."/>
            <person name="Nguyen N."/>
            <person name="Nicol R."/>
            <person name="Norbu C."/>
            <person name="Norbu N."/>
            <person name="Novod N."/>
            <person name="O'Neill B."/>
            <person name="Osman S."/>
            <person name="Markiewicz E."/>
            <person name="Oyono O.L."/>
            <person name="Patti C."/>
            <person name="Phunkhang P."/>
            <person name="Pierre F."/>
            <person name="Priest M."/>
            <person name="Raghuraman S."/>
            <person name="Rege F."/>
            <person name="Reyes R."/>
            <person name="Rise C."/>
            <person name="Rogov P."/>
            <person name="Ross K."/>
            <person name="Ryan E."/>
            <person name="Settipalli S."/>
            <person name="Shea T."/>
            <person name="Sherpa N."/>
            <person name="Shi L."/>
            <person name="Shih D."/>
            <person name="Sparrow T."/>
            <person name="Spaulding J."/>
            <person name="Stalker J."/>
            <person name="Stange-Thomann N."/>
            <person name="Stavropoulos S."/>
            <person name="Stone C."/>
            <person name="Strader C."/>
            <person name="Tesfaye S."/>
            <person name="Thomson T."/>
            <person name="Thoulutsang Y."/>
            <person name="Thoulutsang D."/>
            <person name="Topham K."/>
            <person name="Topping I."/>
            <person name="Tsamla T."/>
            <person name="Vassiliev H."/>
            <person name="Vo A."/>
            <person name="Wangchuk T."/>
            <person name="Wangdi T."/>
            <person name="Weiand M."/>
            <person name="Wilkinson J."/>
            <person name="Wilson A."/>
            <person name="Yadav S."/>
            <person name="Young G."/>
            <person name="Yu Q."/>
            <person name="Zembek L."/>
            <person name="Zhong D."/>
            <person name="Zimmer A."/>
            <person name="Zwirko Z."/>
            <person name="Jaffe D.B."/>
            <person name="Alvarez P."/>
            <person name="Brockman W."/>
            <person name="Butler J."/>
            <person name="Chin C."/>
            <person name="Gnerre S."/>
            <person name="Grabherr M."/>
            <person name="Kleber M."/>
            <person name="Mauceli E."/>
            <person name="MacCallum I."/>
        </authorList>
    </citation>
    <scope>NUCLEOTIDE SEQUENCE [LARGE SCALE GENOMIC DNA]</scope>
    <source>
        <strain evidence="9">Tucson 15010-1051.87</strain>
    </source>
</reference>